<evidence type="ECO:0000256" key="1">
    <source>
        <dbReference type="PROSITE-ProRule" id="PRU00175"/>
    </source>
</evidence>
<dbReference type="PROSITE" id="PS00028">
    <property type="entry name" value="ZINC_FINGER_C2H2_1"/>
    <property type="match status" value="1"/>
</dbReference>
<keyword evidence="1" id="KW-0479">Metal-binding</keyword>
<dbReference type="PANTHER" id="PTHR12109">
    <property type="entry name" value="RING FINGER PROTEIN 141-RELATED"/>
    <property type="match status" value="1"/>
</dbReference>
<dbReference type="InterPro" id="IPR013083">
    <property type="entry name" value="Znf_RING/FYVE/PHD"/>
</dbReference>
<dbReference type="SUPFAM" id="SSF57850">
    <property type="entry name" value="RING/U-box"/>
    <property type="match status" value="1"/>
</dbReference>
<organism evidence="3">
    <name type="scientific">Klosneuvirus KNV1</name>
    <dbReference type="NCBI Taxonomy" id="1977640"/>
    <lineage>
        <taxon>Viruses</taxon>
        <taxon>Varidnaviria</taxon>
        <taxon>Bamfordvirae</taxon>
        <taxon>Nucleocytoviricota</taxon>
        <taxon>Megaviricetes</taxon>
        <taxon>Imitervirales</taxon>
        <taxon>Mimiviridae</taxon>
        <taxon>Klosneuvirinae</taxon>
        <taxon>Klosneuvirus</taxon>
    </lineage>
</organism>
<keyword evidence="1" id="KW-0862">Zinc</keyword>
<dbReference type="PROSITE" id="PS50089">
    <property type="entry name" value="ZF_RING_2"/>
    <property type="match status" value="1"/>
</dbReference>
<dbReference type="InterPro" id="IPR047126">
    <property type="entry name" value="RNF141-like"/>
</dbReference>
<gene>
    <name evidence="3" type="ORF">Klosneuvirus_4_7</name>
</gene>
<evidence type="ECO:0000313" key="3">
    <source>
        <dbReference type="EMBL" id="ARF12192.1"/>
    </source>
</evidence>
<dbReference type="InterPro" id="IPR001841">
    <property type="entry name" value="Znf_RING"/>
</dbReference>
<evidence type="ECO:0000259" key="2">
    <source>
        <dbReference type="PROSITE" id="PS50089"/>
    </source>
</evidence>
<dbReference type="EMBL" id="KY684111">
    <property type="protein sequence ID" value="ARF12192.1"/>
    <property type="molecule type" value="Genomic_DNA"/>
</dbReference>
<feature type="domain" description="RING-type" evidence="2">
    <location>
        <begin position="259"/>
        <end position="296"/>
    </location>
</feature>
<dbReference type="GO" id="GO:0008270">
    <property type="term" value="F:zinc ion binding"/>
    <property type="evidence" value="ECO:0007669"/>
    <property type="project" value="UniProtKB-KW"/>
</dbReference>
<dbReference type="Gene3D" id="3.30.40.10">
    <property type="entry name" value="Zinc/RING finger domain, C3HC4 (zinc finger)"/>
    <property type="match status" value="1"/>
</dbReference>
<name>A0A1V0SKE2_9VIRU</name>
<sequence>MDKVKFEDQKQLLFGWLYDPFTIPAGSIDTTLEVMIQLVKQYGIDKTVLVKKIIEYLNQKQYSGQQIIDILYEKHLLNNNYLEKISQMLDTITPTPKPFNNIVIGKICSMAKNYKYEPDNDKDMQNIHTNQPLPHPQLGRPRLEYMECFYEGCNQKFLTPDHLITHLSKHNAYTYGYHKWHEDSVFHTNLTPEKVMEKNITKCPSITCRDSKFETPADLCKHIQYLGIEPFWKKGMKLTYKKDVPENVTIGTLYIGDECIICGEDDIKPAVVFQPCNHASLCMECYQTMNKCPICRSPIKNVVPI</sequence>
<dbReference type="Pfam" id="PF13920">
    <property type="entry name" value="zf-C3HC4_3"/>
    <property type="match status" value="1"/>
</dbReference>
<accession>A0A1V0SKE2</accession>
<reference evidence="3" key="1">
    <citation type="journal article" date="2017" name="Science">
        <title>Giant viruses with an expanded complement of translation system components.</title>
        <authorList>
            <person name="Schulz F."/>
            <person name="Yutin N."/>
            <person name="Ivanova N.N."/>
            <person name="Ortega D.R."/>
            <person name="Lee T.K."/>
            <person name="Vierheilig J."/>
            <person name="Daims H."/>
            <person name="Horn M."/>
            <person name="Wagner M."/>
            <person name="Jensen G.J."/>
            <person name="Kyrpides N.C."/>
            <person name="Koonin E.V."/>
            <person name="Woyke T."/>
        </authorList>
    </citation>
    <scope>NUCLEOTIDE SEQUENCE</scope>
    <source>
        <strain evidence="3">KNV1</strain>
    </source>
</reference>
<protein>
    <submittedName>
        <fullName evidence="3">RING finger domain protein</fullName>
    </submittedName>
</protein>
<dbReference type="InterPro" id="IPR013087">
    <property type="entry name" value="Znf_C2H2_type"/>
</dbReference>
<proteinExistence type="predicted"/>
<keyword evidence="1" id="KW-0863">Zinc-finger</keyword>
<dbReference type="SMART" id="SM00184">
    <property type="entry name" value="RING"/>
    <property type="match status" value="1"/>
</dbReference>